<name>A0A8H7TWB9_BIOOC</name>
<keyword evidence="3 6" id="KW-0547">Nucleotide-binding</keyword>
<dbReference type="AlphaFoldDB" id="A0A8H7TWB9"/>
<dbReference type="GO" id="GO:0005829">
    <property type="term" value="C:cytosol"/>
    <property type="evidence" value="ECO:0007669"/>
    <property type="project" value="TreeGrafter"/>
</dbReference>
<dbReference type="GO" id="GO:0006096">
    <property type="term" value="P:glycolytic process"/>
    <property type="evidence" value="ECO:0007669"/>
    <property type="project" value="UniProtKB-UniPathway"/>
</dbReference>
<protein>
    <recommendedName>
        <fullName evidence="6">Phosphotransferase</fullName>
        <ecNumber evidence="6">2.7.1.-</ecNumber>
    </recommendedName>
</protein>
<keyword evidence="2 6" id="KW-0808">Transferase</keyword>
<dbReference type="UniPathway" id="UPA00109">
    <property type="reaction ID" value="UER00180"/>
</dbReference>
<dbReference type="GO" id="GO:0006013">
    <property type="term" value="P:mannose metabolic process"/>
    <property type="evidence" value="ECO:0007669"/>
    <property type="project" value="TreeGrafter"/>
</dbReference>
<dbReference type="GO" id="GO:0004340">
    <property type="term" value="F:glucokinase activity"/>
    <property type="evidence" value="ECO:0007669"/>
    <property type="project" value="TreeGrafter"/>
</dbReference>
<evidence type="ECO:0000259" key="7">
    <source>
        <dbReference type="Pfam" id="PF00349"/>
    </source>
</evidence>
<evidence type="ECO:0000256" key="6">
    <source>
        <dbReference type="RuleBase" id="RU362007"/>
    </source>
</evidence>
<comment type="similarity">
    <text evidence="1 6">Belongs to the hexokinase family.</text>
</comment>
<dbReference type="GO" id="GO:0001678">
    <property type="term" value="P:intracellular glucose homeostasis"/>
    <property type="evidence" value="ECO:0007669"/>
    <property type="project" value="InterPro"/>
</dbReference>
<reference evidence="9" key="1">
    <citation type="submission" date="2020-10" db="EMBL/GenBank/DDBJ databases">
        <title>High-Quality Genome Resource of Clonostachys rosea strain S41 by Oxford Nanopore Long-Read Sequencing.</title>
        <authorList>
            <person name="Wang H."/>
        </authorList>
    </citation>
    <scope>NUCLEOTIDE SEQUENCE</scope>
    <source>
        <strain evidence="9">S41</strain>
    </source>
</reference>
<dbReference type="InterPro" id="IPR022672">
    <property type="entry name" value="Hexokinase_N"/>
</dbReference>
<dbReference type="GO" id="GO:0008865">
    <property type="term" value="F:fructokinase activity"/>
    <property type="evidence" value="ECO:0007669"/>
    <property type="project" value="TreeGrafter"/>
</dbReference>
<dbReference type="GO" id="GO:0019158">
    <property type="term" value="F:mannokinase activity"/>
    <property type="evidence" value="ECO:0007669"/>
    <property type="project" value="TreeGrafter"/>
</dbReference>
<dbReference type="GO" id="GO:0005536">
    <property type="term" value="F:D-glucose binding"/>
    <property type="evidence" value="ECO:0007669"/>
    <property type="project" value="InterPro"/>
</dbReference>
<dbReference type="PANTHER" id="PTHR19443:SF29">
    <property type="entry name" value="PHOSPHOTRANSFERASE"/>
    <property type="match status" value="1"/>
</dbReference>
<evidence type="ECO:0000259" key="8">
    <source>
        <dbReference type="Pfam" id="PF03727"/>
    </source>
</evidence>
<dbReference type="Gene3D" id="3.40.367.20">
    <property type="match status" value="1"/>
</dbReference>
<evidence type="ECO:0000256" key="3">
    <source>
        <dbReference type="ARBA" id="ARBA00022741"/>
    </source>
</evidence>
<dbReference type="CDD" id="cd24000">
    <property type="entry name" value="ASKHA_NBD_HK"/>
    <property type="match status" value="1"/>
</dbReference>
<dbReference type="GO" id="GO:0006006">
    <property type="term" value="P:glucose metabolic process"/>
    <property type="evidence" value="ECO:0007669"/>
    <property type="project" value="TreeGrafter"/>
</dbReference>
<dbReference type="Pfam" id="PF00349">
    <property type="entry name" value="Hexokinase_1"/>
    <property type="match status" value="1"/>
</dbReference>
<dbReference type="GO" id="GO:0005524">
    <property type="term" value="F:ATP binding"/>
    <property type="evidence" value="ECO:0007669"/>
    <property type="project" value="UniProtKB-UniRule"/>
</dbReference>
<evidence type="ECO:0000256" key="4">
    <source>
        <dbReference type="ARBA" id="ARBA00022777"/>
    </source>
</evidence>
<feature type="domain" description="Hexokinase C-terminal" evidence="8">
    <location>
        <begin position="241"/>
        <end position="508"/>
    </location>
</feature>
<dbReference type="Proteomes" id="UP000616885">
    <property type="component" value="Unassembled WGS sequence"/>
</dbReference>
<feature type="domain" description="Hexokinase N-terminal" evidence="7">
    <location>
        <begin position="9"/>
        <end position="227"/>
    </location>
</feature>
<dbReference type="Gene3D" id="3.30.420.40">
    <property type="match status" value="1"/>
</dbReference>
<dbReference type="GO" id="GO:0005739">
    <property type="term" value="C:mitochondrion"/>
    <property type="evidence" value="ECO:0007669"/>
    <property type="project" value="TreeGrafter"/>
</dbReference>
<dbReference type="EC" id="2.7.1.-" evidence="6"/>
<evidence type="ECO:0000256" key="2">
    <source>
        <dbReference type="ARBA" id="ARBA00022679"/>
    </source>
</evidence>
<sequence>MAASRETPIEGFLKPLHVDLDQIHDLSNRFLSNFHKLAAESTDQFLGTPISESILRPVNKNAQGRHLAIDIGGTNLRVGFVEFCGQDSTQAPNGEQQNGLSKEQPERIKRVLERSWPIANHLKNENAERLFFWIGSCIAQVVREGCKKLNLPHDKPIPLGVTFSFPMEQLSLTEATLMSMGKGFNIPANLDLASRFLAGYAKANDGSLPKLTIAAIANDAVSTLVSFIFKYDEKLKRRAAMGIILGTGSNATVPLKLSSLHPSKRPANVSILPGESLEDVRIAVNTEWSINGTLPPMRELGLITQWDKILDAQNETPGFQPLEYMTAGRYLGELGRIVLVDYVTSVMNIPRDTLPQKLLQRESMTTTFVSHFKPLEPPALVRKLKQEFPESTAGRDFVWTEELAEVLYKISKAIEIRAAGIIAAATVALLMLADELPQDASGLRPNMEELGVGYTGGCIVHFQDYLADCQKFLDDLLDKRYGGNGSHGAKVVLSPCHDGGIVGAGILVEAAIPSENAET</sequence>
<evidence type="ECO:0000313" key="10">
    <source>
        <dbReference type="Proteomes" id="UP000616885"/>
    </source>
</evidence>
<dbReference type="SUPFAM" id="SSF53067">
    <property type="entry name" value="Actin-like ATPase domain"/>
    <property type="match status" value="2"/>
</dbReference>
<evidence type="ECO:0000256" key="5">
    <source>
        <dbReference type="ARBA" id="ARBA00022840"/>
    </source>
</evidence>
<keyword evidence="4 6" id="KW-0418">Kinase</keyword>
<accession>A0A8H7TWB9</accession>
<evidence type="ECO:0000313" key="9">
    <source>
        <dbReference type="EMBL" id="KAF9759548.1"/>
    </source>
</evidence>
<dbReference type="EMBL" id="JADCTT010000001">
    <property type="protein sequence ID" value="KAF9759548.1"/>
    <property type="molecule type" value="Genomic_DNA"/>
</dbReference>
<evidence type="ECO:0000256" key="1">
    <source>
        <dbReference type="ARBA" id="ARBA00009225"/>
    </source>
</evidence>
<comment type="caution">
    <text evidence="9">The sequence shown here is derived from an EMBL/GenBank/DDBJ whole genome shotgun (WGS) entry which is preliminary data.</text>
</comment>
<gene>
    <name evidence="9" type="ORF">IM811_001242</name>
</gene>
<keyword evidence="5 6" id="KW-0067">ATP-binding</keyword>
<keyword evidence="6" id="KW-0324">Glycolysis</keyword>
<organism evidence="9 10">
    <name type="scientific">Bionectria ochroleuca</name>
    <name type="common">Gliocladium roseum</name>
    <dbReference type="NCBI Taxonomy" id="29856"/>
    <lineage>
        <taxon>Eukaryota</taxon>
        <taxon>Fungi</taxon>
        <taxon>Dikarya</taxon>
        <taxon>Ascomycota</taxon>
        <taxon>Pezizomycotina</taxon>
        <taxon>Sordariomycetes</taxon>
        <taxon>Hypocreomycetidae</taxon>
        <taxon>Hypocreales</taxon>
        <taxon>Bionectriaceae</taxon>
        <taxon>Clonostachys</taxon>
    </lineage>
</organism>
<dbReference type="PANTHER" id="PTHR19443">
    <property type="entry name" value="HEXOKINASE"/>
    <property type="match status" value="1"/>
</dbReference>
<dbReference type="PRINTS" id="PR00475">
    <property type="entry name" value="HEXOKINASE"/>
</dbReference>
<proteinExistence type="inferred from homology"/>
<dbReference type="PROSITE" id="PS51748">
    <property type="entry name" value="HEXOKINASE_2"/>
    <property type="match status" value="1"/>
</dbReference>
<dbReference type="InterPro" id="IPR043129">
    <property type="entry name" value="ATPase_NBD"/>
</dbReference>
<dbReference type="InterPro" id="IPR022673">
    <property type="entry name" value="Hexokinase_C"/>
</dbReference>
<dbReference type="InterPro" id="IPR001312">
    <property type="entry name" value="Hexokinase"/>
</dbReference>
<dbReference type="Pfam" id="PF03727">
    <property type="entry name" value="Hexokinase_2"/>
    <property type="match status" value="1"/>
</dbReference>